<evidence type="ECO:0000313" key="3">
    <source>
        <dbReference type="Proteomes" id="UP000516134"/>
    </source>
</evidence>
<organism evidence="2 3">
    <name type="scientific">Sphingomonas daechungensis</name>
    <dbReference type="NCBI Taxonomy" id="1176646"/>
    <lineage>
        <taxon>Bacteria</taxon>
        <taxon>Pseudomonadati</taxon>
        <taxon>Pseudomonadota</taxon>
        <taxon>Alphaproteobacteria</taxon>
        <taxon>Sphingomonadales</taxon>
        <taxon>Sphingomonadaceae</taxon>
        <taxon>Sphingomonas</taxon>
    </lineage>
</organism>
<accession>A0ABX6T131</accession>
<dbReference type="EMBL" id="CP060780">
    <property type="protein sequence ID" value="QNP43526.1"/>
    <property type="molecule type" value="Genomic_DNA"/>
</dbReference>
<reference evidence="2 3" key="1">
    <citation type="submission" date="2020-08" db="EMBL/GenBank/DDBJ databases">
        <title>Genome sequence of Sphingomonas daechungensis KACC 18115T.</title>
        <authorList>
            <person name="Hyun D.-W."/>
            <person name="Bae J.-W."/>
        </authorList>
    </citation>
    <scope>NUCLEOTIDE SEQUENCE [LARGE SCALE GENOMIC DNA]</scope>
    <source>
        <strain evidence="2 3">KACC 18115</strain>
    </source>
</reference>
<feature type="compositionally biased region" description="Basic and acidic residues" evidence="1">
    <location>
        <begin position="110"/>
        <end position="181"/>
    </location>
</feature>
<feature type="region of interest" description="Disordered" evidence="1">
    <location>
        <begin position="84"/>
        <end position="181"/>
    </location>
</feature>
<evidence type="ECO:0000256" key="1">
    <source>
        <dbReference type="SAM" id="MobiDB-lite"/>
    </source>
</evidence>
<protein>
    <recommendedName>
        <fullName evidence="4">Cell envelope biogenesis protein TolA</fullName>
    </recommendedName>
</protein>
<evidence type="ECO:0000313" key="2">
    <source>
        <dbReference type="EMBL" id="QNP43526.1"/>
    </source>
</evidence>
<dbReference type="RefSeq" id="WP_187714956.1">
    <property type="nucleotide sequence ID" value="NZ_BAABJC010000001.1"/>
</dbReference>
<gene>
    <name evidence="2" type="ORF">H9L15_01720</name>
</gene>
<proteinExistence type="predicted"/>
<name>A0ABX6T131_9SPHN</name>
<evidence type="ECO:0008006" key="4">
    <source>
        <dbReference type="Google" id="ProtNLM"/>
    </source>
</evidence>
<sequence>MAKTPERKQKLKVFRTPIGFHDAYVAAPSQKAALEAWGADSNIFAQGIAEQVTEPALMEEPLANPGKVIKRVRGSTDEHFAALERATPTAKAKQKGSEPAAPKTKLKPRPSRDALDEAEEALEKAEKKQRKKINELDERIRELEGKRREMQRKHEAERDALSGKRDRAKADYDKAMRDWRG</sequence>
<keyword evidence="3" id="KW-1185">Reference proteome</keyword>
<dbReference type="Proteomes" id="UP000516134">
    <property type="component" value="Chromosome"/>
</dbReference>